<proteinExistence type="predicted"/>
<accession>B7KLD4</accession>
<reference evidence="2" key="1">
    <citation type="journal article" date="2011" name="MBio">
        <title>Novel metabolic attributes of the genus Cyanothece, comprising a group of unicellular nitrogen-fixing Cyanobacteria.</title>
        <authorList>
            <person name="Bandyopadhyay A."/>
            <person name="Elvitigala T."/>
            <person name="Welsh E."/>
            <person name="Stockel J."/>
            <person name="Liberton M."/>
            <person name="Min H."/>
            <person name="Sherman L.A."/>
            <person name="Pakrasi H.B."/>
        </authorList>
    </citation>
    <scope>NUCLEOTIDE SEQUENCE [LARGE SCALE GENOMIC DNA]</scope>
    <source>
        <strain evidence="2">PCC 7424</strain>
    </source>
</reference>
<protein>
    <submittedName>
        <fullName evidence="1">Uncharacterized protein</fullName>
    </submittedName>
</protein>
<dbReference type="Proteomes" id="UP000002384">
    <property type="component" value="Chromosome"/>
</dbReference>
<dbReference type="HOGENOM" id="CLU_3042577_0_0_3"/>
<dbReference type="EMBL" id="CP001291">
    <property type="protein sequence ID" value="ACK72506.1"/>
    <property type="molecule type" value="Genomic_DNA"/>
</dbReference>
<evidence type="ECO:0000313" key="1">
    <source>
        <dbReference type="EMBL" id="ACK72506.1"/>
    </source>
</evidence>
<dbReference type="STRING" id="65393.PCC7424_4135"/>
<dbReference type="KEGG" id="cyc:PCC7424_4135"/>
<gene>
    <name evidence="1" type="ordered locus">PCC7424_4135</name>
</gene>
<name>B7KLD4_GLOC7</name>
<dbReference type="AlphaFoldDB" id="B7KLD4"/>
<keyword evidence="2" id="KW-1185">Reference proteome</keyword>
<evidence type="ECO:0000313" key="2">
    <source>
        <dbReference type="Proteomes" id="UP000002384"/>
    </source>
</evidence>
<dbReference type="RefSeq" id="WP_015956091.1">
    <property type="nucleotide sequence ID" value="NC_011729.1"/>
</dbReference>
<organism evidence="1 2">
    <name type="scientific">Gloeothece citriformis (strain PCC 7424)</name>
    <name type="common">Cyanothece sp. (strain PCC 7424)</name>
    <dbReference type="NCBI Taxonomy" id="65393"/>
    <lineage>
        <taxon>Bacteria</taxon>
        <taxon>Bacillati</taxon>
        <taxon>Cyanobacteriota</taxon>
        <taxon>Cyanophyceae</taxon>
        <taxon>Oscillatoriophycideae</taxon>
        <taxon>Chroococcales</taxon>
        <taxon>Aphanothecaceae</taxon>
        <taxon>Gloeothece</taxon>
        <taxon>Gloeothece citriformis</taxon>
    </lineage>
</organism>
<sequence>MNKENFPPNLSLEEREKKLLEMSDEEIDYSDIPPLDEDFFNNATLVNKRNLKLL</sequence>
<dbReference type="eggNOG" id="COG3514">
    <property type="taxonomic scope" value="Bacteria"/>
</dbReference>